<accession>I3Y7F8</accession>
<name>I3Y7F8_THIV6</name>
<keyword evidence="3" id="KW-1185">Reference proteome</keyword>
<dbReference type="RefSeq" id="WP_014777414.1">
    <property type="nucleotide sequence ID" value="NC_018012.1"/>
</dbReference>
<sequence length="226" mass="26189">MNQAIWPLRLAAYPYAQPLLIGWQIADRSKDVYWIAYETALNLYLLAQDETRPLNDRYRFLLESQERFRNLLAQGDGHLATHLVLIRILLDLGERQAAVGRLENLLREMTWLAEPLHEDLQISINRPFLPPASDFDHRELQSDLGKWLQASVIETLERQRAFSSYFHNDLHLLKKVLENSNHTPEMERRERLVRLRLGMPRPPAGLNRSPRGSDGGPNAAVWDLLA</sequence>
<evidence type="ECO:0000313" key="3">
    <source>
        <dbReference type="Proteomes" id="UP000006062"/>
    </source>
</evidence>
<dbReference type="HOGENOM" id="CLU_106748_0_0_6"/>
<dbReference type="AlphaFoldDB" id="I3Y7F8"/>
<dbReference type="EMBL" id="CP003154">
    <property type="protein sequence ID" value="AFL72926.1"/>
    <property type="molecule type" value="Genomic_DNA"/>
</dbReference>
<evidence type="ECO:0000313" key="2">
    <source>
        <dbReference type="EMBL" id="AFL72926.1"/>
    </source>
</evidence>
<evidence type="ECO:0000256" key="1">
    <source>
        <dbReference type="SAM" id="MobiDB-lite"/>
    </source>
</evidence>
<proteinExistence type="predicted"/>
<organism evidence="2 3">
    <name type="scientific">Thiocystis violascens (strain ATCC 17096 / DSM 198 / 6111)</name>
    <name type="common">Chromatium violascens</name>
    <dbReference type="NCBI Taxonomy" id="765911"/>
    <lineage>
        <taxon>Bacteria</taxon>
        <taxon>Pseudomonadati</taxon>
        <taxon>Pseudomonadota</taxon>
        <taxon>Gammaproteobacteria</taxon>
        <taxon>Chromatiales</taxon>
        <taxon>Chromatiaceae</taxon>
        <taxon>Thiocystis</taxon>
    </lineage>
</organism>
<gene>
    <name evidence="2" type="ordered locus">Thivi_0888</name>
</gene>
<feature type="region of interest" description="Disordered" evidence="1">
    <location>
        <begin position="199"/>
        <end position="219"/>
    </location>
</feature>
<dbReference type="STRING" id="765911.Thivi_0888"/>
<reference evidence="2 3" key="1">
    <citation type="submission" date="2012-06" db="EMBL/GenBank/DDBJ databases">
        <title>Complete sequence of Thiocystis violascens DSM 198.</title>
        <authorList>
            <consortium name="US DOE Joint Genome Institute"/>
            <person name="Lucas S."/>
            <person name="Han J."/>
            <person name="Lapidus A."/>
            <person name="Cheng J.-F."/>
            <person name="Goodwin L."/>
            <person name="Pitluck S."/>
            <person name="Peters L."/>
            <person name="Ovchinnikova G."/>
            <person name="Teshima H."/>
            <person name="Detter J.C."/>
            <person name="Han C."/>
            <person name="Tapia R."/>
            <person name="Land M."/>
            <person name="Hauser L."/>
            <person name="Kyrpides N."/>
            <person name="Ivanova N."/>
            <person name="Pagani I."/>
            <person name="Vogl K."/>
            <person name="Liu Z."/>
            <person name="Frigaard N.-U."/>
            <person name="Bryant D."/>
            <person name="Woyke T."/>
        </authorList>
    </citation>
    <scope>NUCLEOTIDE SEQUENCE [LARGE SCALE GENOMIC DNA]</scope>
    <source>
        <strain evidence="3">ATCC 17096 / DSM 198 / 6111</strain>
    </source>
</reference>
<dbReference type="Proteomes" id="UP000006062">
    <property type="component" value="Chromosome"/>
</dbReference>
<dbReference type="eggNOG" id="COG2242">
    <property type="taxonomic scope" value="Bacteria"/>
</dbReference>
<dbReference type="KEGG" id="tvi:Thivi_0888"/>
<protein>
    <submittedName>
        <fullName evidence="2">Uncharacterized protein</fullName>
    </submittedName>
</protein>